<comment type="caution">
    <text evidence="2">The sequence shown here is derived from an EMBL/GenBank/DDBJ whole genome shotgun (WGS) entry which is preliminary data.</text>
</comment>
<organism evidence="2 3">
    <name type="scientific">Clostridium aestuarii</name>
    <dbReference type="NCBI Taxonomy" id="338193"/>
    <lineage>
        <taxon>Bacteria</taxon>
        <taxon>Bacillati</taxon>
        <taxon>Bacillota</taxon>
        <taxon>Clostridia</taxon>
        <taxon>Eubacteriales</taxon>
        <taxon>Clostridiaceae</taxon>
        <taxon>Clostridium</taxon>
    </lineage>
</organism>
<name>A0ABT4CZ85_9CLOT</name>
<dbReference type="Proteomes" id="UP001078443">
    <property type="component" value="Unassembled WGS sequence"/>
</dbReference>
<keyword evidence="1" id="KW-1133">Transmembrane helix</keyword>
<evidence type="ECO:0000313" key="2">
    <source>
        <dbReference type="EMBL" id="MCY6484137.1"/>
    </source>
</evidence>
<keyword evidence="1" id="KW-0472">Membrane</keyword>
<keyword evidence="3" id="KW-1185">Reference proteome</keyword>
<protein>
    <submittedName>
        <fullName evidence="2">GDYXXLXY domain-containing protein</fullName>
    </submittedName>
</protein>
<dbReference type="EMBL" id="JAPQER010000002">
    <property type="protein sequence ID" value="MCY6484137.1"/>
    <property type="molecule type" value="Genomic_DNA"/>
</dbReference>
<accession>A0ABT4CZ85</accession>
<evidence type="ECO:0000256" key="1">
    <source>
        <dbReference type="SAM" id="Phobius"/>
    </source>
</evidence>
<evidence type="ECO:0000313" key="3">
    <source>
        <dbReference type="Proteomes" id="UP001078443"/>
    </source>
</evidence>
<feature type="transmembrane region" description="Helical" evidence="1">
    <location>
        <begin position="12"/>
        <end position="32"/>
    </location>
</feature>
<dbReference type="Pfam" id="PF14345">
    <property type="entry name" value="GDYXXLXY"/>
    <property type="match status" value="1"/>
</dbReference>
<proteinExistence type="predicted"/>
<dbReference type="RefSeq" id="WP_268040410.1">
    <property type="nucleotide sequence ID" value="NZ_JAPQER010000002.1"/>
</dbReference>
<keyword evidence="1" id="KW-0812">Transmembrane</keyword>
<reference evidence="2" key="1">
    <citation type="submission" date="2022-12" db="EMBL/GenBank/DDBJ databases">
        <authorList>
            <person name="Wang J."/>
        </authorList>
    </citation>
    <scope>NUCLEOTIDE SEQUENCE</scope>
    <source>
        <strain evidence="2">HY-45-18</strain>
    </source>
</reference>
<gene>
    <name evidence="2" type="ORF">OW763_07190</name>
</gene>
<sequence length="189" mass="22481">MNKLIQRRGFKYLASFFILFFILTSMTVRPIMTNMLGEEILIKIKPLDPRDLFRGDYVQLNYEINDIDSEKLDKEILKLKGENEYYPFEALKENKLYVSLKKNVKSYEVDKVTLKKPKEGVFLKGKYEYSLWHNNKKDKLDGIRVKYTLDKYFVPENTGEELEEKARKGEVFAKIKVYKGYSYLKEIVD</sequence>
<dbReference type="InterPro" id="IPR025833">
    <property type="entry name" value="GDYXXLXY"/>
</dbReference>